<dbReference type="Pfam" id="PF13041">
    <property type="entry name" value="PPR_2"/>
    <property type="match status" value="3"/>
</dbReference>
<dbReference type="GO" id="GO:0016556">
    <property type="term" value="P:mRNA modification"/>
    <property type="evidence" value="ECO:0007669"/>
    <property type="project" value="UniProtKB-ARBA"/>
</dbReference>
<reference evidence="3 4" key="1">
    <citation type="submission" date="2020-08" db="EMBL/GenBank/DDBJ databases">
        <title>Plant Genome Project.</title>
        <authorList>
            <person name="Zhang R.-G."/>
        </authorList>
    </citation>
    <scope>NUCLEOTIDE SEQUENCE [LARGE SCALE GENOMIC DNA]</scope>
    <source>
        <tissue evidence="3">Rhizome</tissue>
    </source>
</reference>
<dbReference type="InterPro" id="IPR046848">
    <property type="entry name" value="E_motif"/>
</dbReference>
<evidence type="ECO:0000256" key="2">
    <source>
        <dbReference type="PROSITE-ProRule" id="PRU00708"/>
    </source>
</evidence>
<dbReference type="InterPro" id="IPR046960">
    <property type="entry name" value="PPR_At4g14850-like_plant"/>
</dbReference>
<protein>
    <recommendedName>
        <fullName evidence="5">Chlororespiratory reduction 4</fullName>
    </recommendedName>
</protein>
<dbReference type="InterPro" id="IPR011990">
    <property type="entry name" value="TPR-like_helical_dom_sf"/>
</dbReference>
<proteinExistence type="predicted"/>
<dbReference type="InterPro" id="IPR002885">
    <property type="entry name" value="PPR_rpt"/>
</dbReference>
<dbReference type="PANTHER" id="PTHR47926:SF452">
    <property type="entry name" value="PENTATRICOPEPTIDE REPEAT-CONTAINING PROTEIN"/>
    <property type="match status" value="1"/>
</dbReference>
<dbReference type="NCBIfam" id="TIGR00756">
    <property type="entry name" value="PPR"/>
    <property type="match status" value="4"/>
</dbReference>
<feature type="repeat" description="PPR" evidence="2">
    <location>
        <begin position="614"/>
        <end position="648"/>
    </location>
</feature>
<dbReference type="GO" id="GO:0003723">
    <property type="term" value="F:RNA binding"/>
    <property type="evidence" value="ECO:0007669"/>
    <property type="project" value="InterPro"/>
</dbReference>
<feature type="repeat" description="PPR" evidence="2">
    <location>
        <begin position="327"/>
        <end position="361"/>
    </location>
</feature>
<feature type="repeat" description="PPR" evidence="2">
    <location>
        <begin position="420"/>
        <end position="454"/>
    </location>
</feature>
<accession>A0A8J5G8M4</accession>
<name>A0A8J5G8M4_ZINOF</name>
<sequence length="830" mass="94650">MLITIALWRIQWRATRRSPVRRSLRPAEVVPYFHGWGSSHGDARELAFHHNPPGQVERHRLTEEAKVEVADEDPSEVNDGNASYDQDLTLCLSELRDGEVEGIGEQLRDHVVGEVVDEDCNFFACAAVWKDKRLLKLRRIILNTDGKAPCEKQNAGELRLHQGKEDDFLMNVLHRKISLYLSSDNFSSKQVDGSHPFFWNSIIRRFERNQEPRKAIITFCHMMQRNISPDKFTFPFILKACASAMALREGEQIHCHAIKSPYNSDLFVQGSLIFMYASCQEIDSARASFDAMPYKNLISWNMIIDAYIKHGRLNTALEIFAQMPERDLFSWNLMIDGFVKNGQMEFAQRMFDEMPGRDIVSWNSIINGYAKCRDMTTARKMFDQSPFKDEVTWGIMLNGYAKCGRITTAHNWFEKLPYKNAISWNCLINRYLRCDDVKSAQKLFDLMPNRNVTSFNIMLDDYMKKGELQLAYQMFYNMPVKDVTSWNIIIDGNARLGRMKVARELFDVMPCRDVVSWNSLIAGYKENGESKEAIEVFIKMIISGKKPDNSTLAMVLSAVADLGLIFQGRWIHLYIDKHDIPLDGIVGVALIDMYSKCGYVDIALSIFNSIPQKERDHWNSMISGSAVHGRGNLAINLFEKMQRSMVKPDDITFIGLLSACSHAGLVAEGRRYFNLMISKYEITPKIQHYGCMVDLLSRAGHLEEAISLVNDMPLRANDIIWRALLGASKNQSNVEIAERAVRNLIELDPCDSSSYVLLSNIYACRDQYDSAGEVWRTMKSKGVPKNTGCSCIEVDGVIHEFTVGHIAHPQIVLLLHSMTQALRLEGYLPC</sequence>
<evidence type="ECO:0008006" key="5">
    <source>
        <dbReference type="Google" id="ProtNLM"/>
    </source>
</evidence>
<feature type="repeat" description="PPR" evidence="2">
    <location>
        <begin position="513"/>
        <end position="547"/>
    </location>
</feature>
<dbReference type="Proteomes" id="UP000734854">
    <property type="component" value="Unassembled WGS sequence"/>
</dbReference>
<feature type="repeat" description="PPR" evidence="2">
    <location>
        <begin position="482"/>
        <end position="512"/>
    </location>
</feature>
<dbReference type="EMBL" id="JACMSC010000011">
    <property type="protein sequence ID" value="KAG6501706.1"/>
    <property type="molecule type" value="Genomic_DNA"/>
</dbReference>
<feature type="repeat" description="PPR" evidence="2">
    <location>
        <begin position="296"/>
        <end position="326"/>
    </location>
</feature>
<dbReference type="PANTHER" id="PTHR47926">
    <property type="entry name" value="PENTATRICOPEPTIDE REPEAT-CONTAINING PROTEIN"/>
    <property type="match status" value="1"/>
</dbReference>
<dbReference type="Gene3D" id="1.25.40.10">
    <property type="entry name" value="Tetratricopeptide repeat domain"/>
    <property type="match status" value="4"/>
</dbReference>
<dbReference type="Pfam" id="PF20431">
    <property type="entry name" value="E_motif"/>
    <property type="match status" value="1"/>
</dbReference>
<dbReference type="PROSITE" id="PS51375">
    <property type="entry name" value="PPR"/>
    <property type="match status" value="8"/>
</dbReference>
<gene>
    <name evidence="3" type="ORF">ZIOFF_041589</name>
</gene>
<feature type="repeat" description="PPR" evidence="2">
    <location>
        <begin position="389"/>
        <end position="419"/>
    </location>
</feature>
<dbReference type="FunFam" id="1.25.40.10:FF:000125">
    <property type="entry name" value="Pentatricopeptide repeat-containing protein"/>
    <property type="match status" value="1"/>
</dbReference>
<dbReference type="GO" id="GO:0005737">
    <property type="term" value="C:cytoplasm"/>
    <property type="evidence" value="ECO:0007669"/>
    <property type="project" value="UniProtKB-ARBA"/>
</dbReference>
<feature type="repeat" description="PPR" evidence="2">
    <location>
        <begin position="195"/>
        <end position="229"/>
    </location>
</feature>
<dbReference type="FunFam" id="1.25.40.10:FF:000344">
    <property type="entry name" value="Pentatricopeptide repeat-containing protein"/>
    <property type="match status" value="1"/>
</dbReference>
<dbReference type="GO" id="GO:0048731">
    <property type="term" value="P:system development"/>
    <property type="evidence" value="ECO:0007669"/>
    <property type="project" value="UniProtKB-ARBA"/>
</dbReference>
<keyword evidence="4" id="KW-1185">Reference proteome</keyword>
<keyword evidence="1" id="KW-0677">Repeat</keyword>
<dbReference type="FunFam" id="1.25.40.10:FF:000277">
    <property type="entry name" value="Pentatricopeptide repeat-containing protein, mitochondrial"/>
    <property type="match status" value="1"/>
</dbReference>
<dbReference type="SUPFAM" id="SSF48452">
    <property type="entry name" value="TPR-like"/>
    <property type="match status" value="1"/>
</dbReference>
<dbReference type="AlphaFoldDB" id="A0A8J5G8M4"/>
<evidence type="ECO:0000256" key="1">
    <source>
        <dbReference type="ARBA" id="ARBA00022737"/>
    </source>
</evidence>
<evidence type="ECO:0000313" key="4">
    <source>
        <dbReference type="Proteomes" id="UP000734854"/>
    </source>
</evidence>
<dbReference type="Pfam" id="PF01535">
    <property type="entry name" value="PPR"/>
    <property type="match status" value="8"/>
</dbReference>
<evidence type="ECO:0000313" key="3">
    <source>
        <dbReference type="EMBL" id="KAG6501706.1"/>
    </source>
</evidence>
<comment type="caution">
    <text evidence="3">The sequence shown here is derived from an EMBL/GenBank/DDBJ whole genome shotgun (WGS) entry which is preliminary data.</text>
</comment>
<organism evidence="3 4">
    <name type="scientific">Zingiber officinale</name>
    <name type="common">Ginger</name>
    <name type="synonym">Amomum zingiber</name>
    <dbReference type="NCBI Taxonomy" id="94328"/>
    <lineage>
        <taxon>Eukaryota</taxon>
        <taxon>Viridiplantae</taxon>
        <taxon>Streptophyta</taxon>
        <taxon>Embryophyta</taxon>
        <taxon>Tracheophyta</taxon>
        <taxon>Spermatophyta</taxon>
        <taxon>Magnoliopsida</taxon>
        <taxon>Liliopsida</taxon>
        <taxon>Zingiberales</taxon>
        <taxon>Zingiberaceae</taxon>
        <taxon>Zingiber</taxon>
    </lineage>
</organism>